<gene>
    <name evidence="2" type="ORF">FRD01_13015</name>
</gene>
<dbReference type="EMBL" id="CP042467">
    <property type="protein sequence ID" value="QED28134.1"/>
    <property type="molecule type" value="Genomic_DNA"/>
</dbReference>
<feature type="compositionally biased region" description="Basic and acidic residues" evidence="1">
    <location>
        <begin position="39"/>
        <end position="48"/>
    </location>
</feature>
<dbReference type="KEGG" id="bbae:FRD01_13015"/>
<dbReference type="AlphaFoldDB" id="A0A5B8XRG6"/>
<feature type="region of interest" description="Disordered" evidence="1">
    <location>
        <begin position="25"/>
        <end position="78"/>
    </location>
</feature>
<evidence type="ECO:0000313" key="2">
    <source>
        <dbReference type="EMBL" id="QED28134.1"/>
    </source>
</evidence>
<organism evidence="2 3">
    <name type="scientific">Microvenator marinus</name>
    <dbReference type="NCBI Taxonomy" id="2600177"/>
    <lineage>
        <taxon>Bacteria</taxon>
        <taxon>Deltaproteobacteria</taxon>
        <taxon>Bradymonadales</taxon>
        <taxon>Microvenatoraceae</taxon>
        <taxon>Microvenator</taxon>
    </lineage>
</organism>
<dbReference type="RefSeq" id="WP_146960288.1">
    <property type="nucleotide sequence ID" value="NZ_CP042467.1"/>
</dbReference>
<accession>A0A5B8XRG6</accession>
<protein>
    <submittedName>
        <fullName evidence="2">Uncharacterized protein</fullName>
    </submittedName>
</protein>
<name>A0A5B8XRG6_9DELT</name>
<evidence type="ECO:0000256" key="1">
    <source>
        <dbReference type="SAM" id="MobiDB-lite"/>
    </source>
</evidence>
<proteinExistence type="predicted"/>
<sequence>MFQFSRLVIVLGLVSQGCHSPKQVDSKVTVEGSTSAVESPRETPHEAIPDPVVLSKDLPEPEVTPAPSSTPQLALPTDANAREKTFYNALKKSEAGVVEMSLEVVPGPSDACFAVLIDAHQSSGSYDIRESGFQTTDCVRTFEIAHTATHTRWSNPFGDVDISPFMVAGNGRTIWSPAHQCDIWFGYSTSCEEYSKYTVSHWLEFSLHPQSVVGPIVSFSRVWTKQAAGGTGPSHGQDGWTVDIRTGNRAQFDALITTESLLQSLKKDPFLQRELGEKLQEAASPEDVWKMWGTDTFAKFGTYYFNEWSSKRGQAAMRIYFLETTDGLSPNELRSLGVWVTPKEEFRSVFEAAAKKEGGFMGSRP</sequence>
<dbReference type="PROSITE" id="PS51257">
    <property type="entry name" value="PROKAR_LIPOPROTEIN"/>
    <property type="match status" value="1"/>
</dbReference>
<evidence type="ECO:0000313" key="3">
    <source>
        <dbReference type="Proteomes" id="UP000321595"/>
    </source>
</evidence>
<dbReference type="Proteomes" id="UP000321595">
    <property type="component" value="Chromosome"/>
</dbReference>
<reference evidence="2 3" key="1">
    <citation type="submission" date="2019-08" db="EMBL/GenBank/DDBJ databases">
        <authorList>
            <person name="Liang Q."/>
        </authorList>
    </citation>
    <scope>NUCLEOTIDE SEQUENCE [LARGE SCALE GENOMIC DNA]</scope>
    <source>
        <strain evidence="2 3">V1718</strain>
    </source>
</reference>
<keyword evidence="3" id="KW-1185">Reference proteome</keyword>